<comment type="pathway">
    <text evidence="1">Cofactor biosynthesis; tetrahydrofolate biosynthesis; 2-amino-4-hydroxy-6-hydroxymethyl-7,8-dihydropteridine diphosphate from 7,8-dihydroneopterin triphosphate: step 4/4.</text>
</comment>
<dbReference type="EMBL" id="AMCI01000774">
    <property type="protein sequence ID" value="EJX07870.1"/>
    <property type="molecule type" value="Genomic_DNA"/>
</dbReference>
<organism evidence="9">
    <name type="scientific">gut metagenome</name>
    <dbReference type="NCBI Taxonomy" id="749906"/>
    <lineage>
        <taxon>unclassified sequences</taxon>
        <taxon>metagenomes</taxon>
        <taxon>organismal metagenomes</taxon>
    </lineage>
</organism>
<keyword evidence="7" id="KW-0289">Folate biosynthesis</keyword>
<keyword evidence="3" id="KW-0808">Transferase</keyword>
<dbReference type="GO" id="GO:0016301">
    <property type="term" value="F:kinase activity"/>
    <property type="evidence" value="ECO:0007669"/>
    <property type="project" value="UniProtKB-KW"/>
</dbReference>
<dbReference type="GO" id="GO:0005524">
    <property type="term" value="F:ATP binding"/>
    <property type="evidence" value="ECO:0007669"/>
    <property type="project" value="UniProtKB-KW"/>
</dbReference>
<evidence type="ECO:0000256" key="1">
    <source>
        <dbReference type="ARBA" id="ARBA00005051"/>
    </source>
</evidence>
<evidence type="ECO:0000313" key="9">
    <source>
        <dbReference type="EMBL" id="EJX07870.1"/>
    </source>
</evidence>
<keyword evidence="6" id="KW-0067">ATP-binding</keyword>
<reference evidence="9" key="1">
    <citation type="journal article" date="2012" name="PLoS ONE">
        <title>Gene sets for utilization of primary and secondary nutrition supplies in the distal gut of endangered iberian lynx.</title>
        <authorList>
            <person name="Alcaide M."/>
            <person name="Messina E."/>
            <person name="Richter M."/>
            <person name="Bargiela R."/>
            <person name="Peplies J."/>
            <person name="Huws S.A."/>
            <person name="Newbold C.J."/>
            <person name="Golyshin P.N."/>
            <person name="Simon M.A."/>
            <person name="Lopez G."/>
            <person name="Yakimov M.M."/>
            <person name="Ferrer M."/>
        </authorList>
    </citation>
    <scope>NUCLEOTIDE SEQUENCE</scope>
</reference>
<dbReference type="InterPro" id="IPR035907">
    <property type="entry name" value="Hppk_sf"/>
</dbReference>
<dbReference type="PANTHER" id="PTHR43071">
    <property type="entry name" value="2-AMINO-4-HYDROXY-6-HYDROXYMETHYLDIHYDROPTERIDINE PYROPHOSPHOKINASE"/>
    <property type="match status" value="1"/>
</dbReference>
<feature type="domain" description="7,8-dihydro-6-hydroxymethylpterin-pyrophosphokinase" evidence="8">
    <location>
        <begin position="9"/>
        <end position="124"/>
    </location>
</feature>
<evidence type="ECO:0000256" key="3">
    <source>
        <dbReference type="ARBA" id="ARBA00022679"/>
    </source>
</evidence>
<proteinExistence type="predicted"/>
<accession>J9H2S9</accession>
<evidence type="ECO:0000256" key="7">
    <source>
        <dbReference type="ARBA" id="ARBA00022909"/>
    </source>
</evidence>
<dbReference type="GO" id="GO:0046656">
    <property type="term" value="P:folic acid biosynthetic process"/>
    <property type="evidence" value="ECO:0007669"/>
    <property type="project" value="UniProtKB-KW"/>
</dbReference>
<evidence type="ECO:0000256" key="5">
    <source>
        <dbReference type="ARBA" id="ARBA00022777"/>
    </source>
</evidence>
<protein>
    <recommendedName>
        <fullName evidence="2">2-amino-4-hydroxy-6-hydroxymethyldihydropteridine diphosphokinase</fullName>
        <ecNumber evidence="2">2.7.6.3</ecNumber>
    </recommendedName>
</protein>
<dbReference type="Pfam" id="PF01288">
    <property type="entry name" value="HPPK"/>
    <property type="match status" value="1"/>
</dbReference>
<dbReference type="GO" id="GO:0046654">
    <property type="term" value="P:tetrahydrofolate biosynthetic process"/>
    <property type="evidence" value="ECO:0007669"/>
    <property type="project" value="UniProtKB-UniPathway"/>
</dbReference>
<evidence type="ECO:0000256" key="2">
    <source>
        <dbReference type="ARBA" id="ARBA00013253"/>
    </source>
</evidence>
<dbReference type="SUPFAM" id="SSF55083">
    <property type="entry name" value="6-hydroxymethyl-7,8-dihydropterin pyrophosphokinase, HPPK"/>
    <property type="match status" value="1"/>
</dbReference>
<dbReference type="AlphaFoldDB" id="J9H2S9"/>
<keyword evidence="4" id="KW-0547">Nucleotide-binding</keyword>
<dbReference type="UniPathway" id="UPA00077">
    <property type="reaction ID" value="UER00155"/>
</dbReference>
<dbReference type="PANTHER" id="PTHR43071:SF1">
    <property type="entry name" value="2-AMINO-4-HYDROXY-6-HYDROXYMETHYLDIHYDROPTERIDINE PYROPHOSPHOKINASE"/>
    <property type="match status" value="1"/>
</dbReference>
<dbReference type="EC" id="2.7.6.3" evidence="2"/>
<name>J9H2S9_9ZZZZ</name>
<comment type="caution">
    <text evidence="9">The sequence shown here is derived from an EMBL/GenBank/DDBJ whole genome shotgun (WGS) entry which is preliminary data.</text>
</comment>
<sequence>MKKKHPCLLCMGSNTDRAAQLSAAREALQAEFPDIRFGEEMETEAVGSGFLSPFSNQLAVFSTVRSVDEVRIFFKDLERQAGRRPEHKAQGIVRLDIDLLKYDDTMLKPGDWERPYVRQGWTALQS</sequence>
<dbReference type="GO" id="GO:0003848">
    <property type="term" value="F:2-amino-4-hydroxy-6-hydroxymethyldihydropteridine diphosphokinase activity"/>
    <property type="evidence" value="ECO:0007669"/>
    <property type="project" value="UniProtKB-EC"/>
</dbReference>
<keyword evidence="5 9" id="KW-0418">Kinase</keyword>
<evidence type="ECO:0000256" key="4">
    <source>
        <dbReference type="ARBA" id="ARBA00022741"/>
    </source>
</evidence>
<dbReference type="Gene3D" id="3.30.70.560">
    <property type="entry name" value="7,8-Dihydro-6-hydroxymethylpterin-pyrophosphokinase HPPK"/>
    <property type="match status" value="1"/>
</dbReference>
<evidence type="ECO:0000259" key="8">
    <source>
        <dbReference type="Pfam" id="PF01288"/>
    </source>
</evidence>
<dbReference type="InterPro" id="IPR000550">
    <property type="entry name" value="Hppk"/>
</dbReference>
<gene>
    <name evidence="9" type="ORF">EVA_04050</name>
</gene>
<evidence type="ECO:0000256" key="6">
    <source>
        <dbReference type="ARBA" id="ARBA00022840"/>
    </source>
</evidence>